<dbReference type="SUPFAM" id="SSF141868">
    <property type="entry name" value="EAL domain-like"/>
    <property type="match status" value="1"/>
</dbReference>
<dbReference type="InterPro" id="IPR014408">
    <property type="entry name" value="dGMP_Pdiesterase_EAL/HD-GYP"/>
</dbReference>
<dbReference type="PANTHER" id="PTHR33525">
    <property type="match status" value="1"/>
</dbReference>
<dbReference type="PIRSF" id="PIRSF003180">
    <property type="entry name" value="DiGMPpdiest_YuxH"/>
    <property type="match status" value="1"/>
</dbReference>
<evidence type="ECO:0000259" key="1">
    <source>
        <dbReference type="PROSITE" id="PS50883"/>
    </source>
</evidence>
<evidence type="ECO:0000313" key="4">
    <source>
        <dbReference type="Proteomes" id="UP000664882"/>
    </source>
</evidence>
<dbReference type="PROSITE" id="PS51833">
    <property type="entry name" value="HDOD"/>
    <property type="match status" value="1"/>
</dbReference>
<comment type="caution">
    <text evidence="3">The sequence shown here is derived from an EMBL/GenBank/DDBJ whole genome shotgun (WGS) entry which is preliminary data.</text>
</comment>
<reference evidence="3 4" key="1">
    <citation type="submission" date="2021-03" db="EMBL/GenBank/DDBJ databases">
        <title>Oceanisphaera sp. nov., isolated from the intestine.</title>
        <authorList>
            <person name="Zhao L.-H."/>
            <person name="Shi L.-F."/>
        </authorList>
    </citation>
    <scope>NUCLEOTIDE SEQUENCE [LARGE SCALE GENOMIC DNA]</scope>
    <source>
        <strain evidence="3 4">DM8</strain>
    </source>
</reference>
<dbReference type="InterPro" id="IPR035919">
    <property type="entry name" value="EAL_sf"/>
</dbReference>
<dbReference type="PROSITE" id="PS50883">
    <property type="entry name" value="EAL"/>
    <property type="match status" value="1"/>
</dbReference>
<proteinExistence type="predicted"/>
<organism evidence="3 4">
    <name type="scientific">Oceanisphaera pacifica</name>
    <dbReference type="NCBI Taxonomy" id="2818389"/>
    <lineage>
        <taxon>Bacteria</taxon>
        <taxon>Pseudomonadati</taxon>
        <taxon>Pseudomonadota</taxon>
        <taxon>Gammaproteobacteria</taxon>
        <taxon>Aeromonadales</taxon>
        <taxon>Aeromonadaceae</taxon>
        <taxon>Oceanisphaera</taxon>
    </lineage>
</organism>
<dbReference type="EMBL" id="JAGDFX010000013">
    <property type="protein sequence ID" value="MBO1520247.1"/>
    <property type="molecule type" value="Genomic_DNA"/>
</dbReference>
<gene>
    <name evidence="3" type="ORF">J3U76_11535</name>
</gene>
<dbReference type="PANTHER" id="PTHR33525:SF4">
    <property type="entry name" value="CYCLIC DI-GMP PHOSPHODIESTERASE CDGJ"/>
    <property type="match status" value="1"/>
</dbReference>
<dbReference type="SUPFAM" id="SSF109604">
    <property type="entry name" value="HD-domain/PDEase-like"/>
    <property type="match status" value="1"/>
</dbReference>
<accession>A0ABS3NIV1</accession>
<feature type="domain" description="EAL" evidence="1">
    <location>
        <begin position="1"/>
        <end position="205"/>
    </location>
</feature>
<dbReference type="InterPro" id="IPR052340">
    <property type="entry name" value="RNase_Y/CdgJ"/>
</dbReference>
<dbReference type="Gene3D" id="3.20.20.450">
    <property type="entry name" value="EAL domain"/>
    <property type="match status" value="1"/>
</dbReference>
<evidence type="ECO:0000313" key="3">
    <source>
        <dbReference type="EMBL" id="MBO1520247.1"/>
    </source>
</evidence>
<name>A0ABS3NIV1_9GAMM</name>
<sequence>MRCFVARQAILDGRGNPFGYELLFRTSLENRFPEVGAEVATRRLMAEQFLSQKIEDLVGQALCFVNFPDSLLREGMQDSFAQQQLVIEILEDATPDDALLDSIKFLKRSGFKTALDDHVPHQEWEKFFPYIDFIKLDLRQFSIAQCAAFIKTYRRYSHIQFIAEKVETQQEYTDAKAVGFDLFQGYYFQQPQVISRRILTTDEMTGFELLAAVNEPELDYDKLAELFSRDLSLSYYLLRHVNSLHSGYKQKSIDNLRNAIVFLGHQQLRRFTALMMTAYISKNKNIELYRLSMIRAKWCELLAEKVCPHLQDDAFICGLFSLLDALLERPIADILPHLSVTEPVQQALLEQKGQLGFLMGMMQDQEQANWFTLEQRLKFANLNQHDSSQFYEEAIQWSNRLANRHNT</sequence>
<dbReference type="InterPro" id="IPR001633">
    <property type="entry name" value="EAL_dom"/>
</dbReference>
<dbReference type="Pfam" id="PF08668">
    <property type="entry name" value="HDOD"/>
    <property type="match status" value="1"/>
</dbReference>
<dbReference type="InterPro" id="IPR013976">
    <property type="entry name" value="HDOD"/>
</dbReference>
<keyword evidence="4" id="KW-1185">Reference proteome</keyword>
<evidence type="ECO:0000259" key="2">
    <source>
        <dbReference type="PROSITE" id="PS51833"/>
    </source>
</evidence>
<dbReference type="Proteomes" id="UP000664882">
    <property type="component" value="Unassembled WGS sequence"/>
</dbReference>
<dbReference type="Gene3D" id="1.10.3210.10">
    <property type="entry name" value="Hypothetical protein af1432"/>
    <property type="match status" value="1"/>
</dbReference>
<dbReference type="Pfam" id="PF00563">
    <property type="entry name" value="EAL"/>
    <property type="match status" value="1"/>
</dbReference>
<protein>
    <submittedName>
        <fullName evidence="3">EAL domain-containing protein</fullName>
    </submittedName>
</protein>
<feature type="domain" description="HDOD" evidence="2">
    <location>
        <begin position="199"/>
        <end position="387"/>
    </location>
</feature>
<dbReference type="RefSeq" id="WP_208006122.1">
    <property type="nucleotide sequence ID" value="NZ_JAGDFX010000013.1"/>
</dbReference>